<keyword evidence="2" id="KW-0479">Metal-binding</keyword>
<evidence type="ECO:0000313" key="7">
    <source>
        <dbReference type="EMBL" id="USF25035.1"/>
    </source>
</evidence>
<reference evidence="7" key="2">
    <citation type="submission" date="2022-05" db="EMBL/GenBank/DDBJ databases">
        <authorList>
            <person name="Proctor A.L."/>
            <person name="Phillips G.J."/>
            <person name="Wannemuehler M.J."/>
        </authorList>
    </citation>
    <scope>NUCLEOTIDE SEQUENCE</scope>
    <source>
        <strain evidence="7">ASF457</strain>
    </source>
</reference>
<dbReference type="KEGG" id="msch:N508_002130"/>
<dbReference type="Gene3D" id="3.40.228.10">
    <property type="entry name" value="Dimethylsulfoxide Reductase, domain 2"/>
    <property type="match status" value="1"/>
</dbReference>
<dbReference type="OrthoDB" id="9810782at2"/>
<dbReference type="Gene3D" id="3.40.50.740">
    <property type="match status" value="2"/>
</dbReference>
<sequence>MGKETNVLKSLEESSVSRRSFLKGLAAMGAIGAVAGCSKDSGSEIIYGGGNLGNVISPEDLSNPKIYYTSCVHNCGTGIRCVSKLHVVNGRIVRVTSDDSDYAFDGTYRNKEQYNDARSLTCPKGRAIKYRAHHPAKLRYALKQTKGRGDLSGFIRIPVDEALKEIATKYRKTVERYGPGAVHNIYGTSGGYSSQGTYASYSSTRSALTPAGARGGYGDYSYYQYHFGSVIVGHPGSCGAYTKSSNVSWQFPAIAGVVKNVVSWGANILTTVNSASWSYIRAFEKLKERGGRAWFIGPELTDTGVTCHTDWIQSRNYTDVALIMGMLYEMLVNTFDSNGAIKKSSKALDIDYIDTMVHGFFASPEYYVNTTTGQIVKEKPADTTGYRHIEAVEAGKCLASYILGGNAALIGNPKYNANSTNYTAKKYHEFSNNMPRVGKVSWKVTKGAGTEYQYKKDFNVPKTPEWAEKITGVPAAKIRELANMYTDPEQHPIFNEWAGGTQKQLNGSIQLWAITALMAITKTFGLSGETFSGAWATTNSRGPVADTDTNNYLDFSSITVGNAGTTANSSNDYTGEVSISDRTVNSISCKEWFNGIKIAFKDYLTPERGYTGENIPDWDMSKRYYSNDGGVKSLVMFERDTTNKDQLQTEVINGKTYYKVKKDANGNPIFSGIRMILNAGGAIMVNQHMNTNDLTAMYKAIPALNSQEGGGYTNADSLCLVTFDLFMSPTARYMDYVLPAVSQLEAVGREVFGGQYKAMYRPPVVEPLGDALDSWTMTYKAWVAQSQLGEISYGERTTTGISAAPSKYTNNSSFKPIRNYFDAEVDKATADPASKYYGMTRDEVYGAQFTPAKNNDEYICTSLYETKGTTTSWARGDSDTSEGARNNISQVGQIRKNLDTYLKGDMTAPFIFTTENSVQNKFDGSTYLSAANSEASLLDTSSRPEMSGKFQIYNGRVQWDYEHAFEKYHGWLPAENRGQENKDPEGDLKVYPIPMYFNFEDCFKESYNGFKKVDSATGKAQAGPNAAFFAGTGRDKPLTMSTTHDRFRVHSTHDENPLLRELNHRTINGGWASGNDWKEYCIVPERQTVNSAAAYESPMISSAIYNKNRETASWHEIWINTQDAAERGITDGMLCRVENPIGKIRVIARVTDRCIPGHLNLHQGGWYDPNTDGVDDGGNANTLIASTPSRYDHGNAQQSAYVIIKPETEFNI</sequence>
<dbReference type="InterPro" id="IPR006656">
    <property type="entry name" value="Mopterin_OxRdtase"/>
</dbReference>
<evidence type="ECO:0000256" key="3">
    <source>
        <dbReference type="ARBA" id="ARBA00022729"/>
    </source>
</evidence>
<dbReference type="InterPro" id="IPR006657">
    <property type="entry name" value="MoPterin_dinucl-bd_dom"/>
</dbReference>
<dbReference type="PROSITE" id="PS51318">
    <property type="entry name" value="TAT"/>
    <property type="match status" value="1"/>
</dbReference>
<dbReference type="InterPro" id="IPR006963">
    <property type="entry name" value="Mopterin_OxRdtase_4Fe-4S_dom"/>
</dbReference>
<dbReference type="SUPFAM" id="SSF50692">
    <property type="entry name" value="ADC-like"/>
    <property type="match status" value="1"/>
</dbReference>
<dbReference type="RefSeq" id="WP_023276674.1">
    <property type="nucleotide sequence ID" value="NZ_CP097562.1"/>
</dbReference>
<evidence type="ECO:0000313" key="8">
    <source>
        <dbReference type="Proteomes" id="UP000017429"/>
    </source>
</evidence>
<dbReference type="GO" id="GO:0051536">
    <property type="term" value="F:iron-sulfur cluster binding"/>
    <property type="evidence" value="ECO:0007669"/>
    <property type="project" value="UniProtKB-KW"/>
</dbReference>
<evidence type="ECO:0000256" key="1">
    <source>
        <dbReference type="ARBA" id="ARBA00010312"/>
    </source>
</evidence>
<dbReference type="PANTHER" id="PTHR43742:SF3">
    <property type="entry name" value="DIMETHYL SULFOXIDE REDUCTASE DMSA"/>
    <property type="match status" value="1"/>
</dbReference>
<dbReference type="Gene3D" id="2.40.40.20">
    <property type="match status" value="1"/>
</dbReference>
<dbReference type="AlphaFoldDB" id="V2QD83"/>
<dbReference type="eggNOG" id="COG0243">
    <property type="taxonomic scope" value="Bacteria"/>
</dbReference>
<dbReference type="Pfam" id="PF00384">
    <property type="entry name" value="Molybdopterin"/>
    <property type="match status" value="1"/>
</dbReference>
<dbReference type="PANTHER" id="PTHR43742">
    <property type="entry name" value="TRIMETHYLAMINE-N-OXIDE REDUCTASE"/>
    <property type="match status" value="1"/>
</dbReference>
<proteinExistence type="inferred from homology"/>
<dbReference type="SMART" id="SM00926">
    <property type="entry name" value="Molybdop_Fe4S4"/>
    <property type="match status" value="1"/>
</dbReference>
<dbReference type="NCBIfam" id="TIGR01409">
    <property type="entry name" value="TAT_signal_seq"/>
    <property type="match status" value="1"/>
</dbReference>
<dbReference type="GO" id="GO:0030151">
    <property type="term" value="F:molybdenum ion binding"/>
    <property type="evidence" value="ECO:0007669"/>
    <property type="project" value="TreeGrafter"/>
</dbReference>
<keyword evidence="8" id="KW-1185">Reference proteome</keyword>
<dbReference type="EC" id="1.9.6.1" evidence="7"/>
<dbReference type="GO" id="GO:0009055">
    <property type="term" value="F:electron transfer activity"/>
    <property type="evidence" value="ECO:0007669"/>
    <property type="project" value="TreeGrafter"/>
</dbReference>
<dbReference type="EMBL" id="CP097562">
    <property type="protein sequence ID" value="USF25035.1"/>
    <property type="molecule type" value="Genomic_DNA"/>
</dbReference>
<keyword evidence="4 7" id="KW-0560">Oxidoreductase</keyword>
<comment type="similarity">
    <text evidence="1">Belongs to the prokaryotic molybdopterin-containing oxidoreductase family.</text>
</comment>
<evidence type="ECO:0000256" key="2">
    <source>
        <dbReference type="ARBA" id="ARBA00022723"/>
    </source>
</evidence>
<dbReference type="InterPro" id="IPR019546">
    <property type="entry name" value="TAT_signal_bac_arc"/>
</dbReference>
<protein>
    <submittedName>
        <fullName evidence="7">Periplasmic nitrate reductase</fullName>
        <ecNumber evidence="7">1.9.6.1</ecNumber>
    </submittedName>
</protein>
<dbReference type="InterPro" id="IPR006311">
    <property type="entry name" value="TAT_signal"/>
</dbReference>
<dbReference type="Proteomes" id="UP000017429">
    <property type="component" value="Chromosome"/>
</dbReference>
<dbReference type="InterPro" id="IPR050612">
    <property type="entry name" value="Prok_Mopterin_Oxidored"/>
</dbReference>
<reference evidence="7" key="1">
    <citation type="journal article" date="2014" name="Genome Announc.">
        <title>Draft genome sequences of the altered schaedler flora, a defined bacterial community from gnotobiotic mice.</title>
        <authorList>
            <person name="Wannemuehler M.J."/>
            <person name="Overstreet A.M."/>
            <person name="Ward D.V."/>
            <person name="Phillips G.J."/>
        </authorList>
    </citation>
    <scope>NUCLEOTIDE SEQUENCE</scope>
    <source>
        <strain evidence="7">ASF457</strain>
    </source>
</reference>
<name>V2QD83_9BACT</name>
<accession>V2QD83</accession>
<evidence type="ECO:0000256" key="6">
    <source>
        <dbReference type="ARBA" id="ARBA00023014"/>
    </source>
</evidence>
<keyword evidence="3" id="KW-0732">Signal</keyword>
<dbReference type="GO" id="GO:0009061">
    <property type="term" value="P:anaerobic respiration"/>
    <property type="evidence" value="ECO:0007669"/>
    <property type="project" value="TreeGrafter"/>
</dbReference>
<dbReference type="InterPro" id="IPR009010">
    <property type="entry name" value="Asp_de-COase-like_dom_sf"/>
</dbReference>
<reference evidence="7" key="3">
    <citation type="submission" date="2022-06" db="EMBL/GenBank/DDBJ databases">
        <title>Resources to Facilitate Use of the Altered Schaedler Flora (ASF) Mouse Model to Study Microbiome Function.</title>
        <authorList>
            <person name="Proctor A."/>
            <person name="Parvinroo S."/>
            <person name="Richie T."/>
            <person name="Jia X."/>
            <person name="Lee S.T.M."/>
            <person name="Karp P.D."/>
            <person name="Paley S."/>
            <person name="Kostic A.D."/>
            <person name="Pierre J.F."/>
            <person name="Wannemuehler M.J."/>
            <person name="Phillips G.J."/>
        </authorList>
    </citation>
    <scope>NUCLEOTIDE SEQUENCE</scope>
    <source>
        <strain evidence="7">ASF457</strain>
    </source>
</reference>
<dbReference type="GO" id="GO:0030288">
    <property type="term" value="C:outer membrane-bounded periplasmic space"/>
    <property type="evidence" value="ECO:0007669"/>
    <property type="project" value="TreeGrafter"/>
</dbReference>
<dbReference type="GO" id="GO:0050140">
    <property type="term" value="F:nitrate reductase (cytochrome) activity"/>
    <property type="evidence" value="ECO:0007669"/>
    <property type="project" value="UniProtKB-EC"/>
</dbReference>
<keyword evidence="5" id="KW-0408">Iron</keyword>
<dbReference type="SUPFAM" id="SSF53706">
    <property type="entry name" value="Formate dehydrogenase/DMSO reductase, domains 1-3"/>
    <property type="match status" value="1"/>
</dbReference>
<dbReference type="Pfam" id="PF01568">
    <property type="entry name" value="Molydop_binding"/>
    <property type="match status" value="1"/>
</dbReference>
<dbReference type="Gene3D" id="2.20.25.90">
    <property type="entry name" value="ADC-like domains"/>
    <property type="match status" value="1"/>
</dbReference>
<evidence type="ECO:0000256" key="4">
    <source>
        <dbReference type="ARBA" id="ARBA00023002"/>
    </source>
</evidence>
<gene>
    <name evidence="7" type="primary">napA_4</name>
    <name evidence="7" type="ORF">N508_002130</name>
</gene>
<organism evidence="7 8">
    <name type="scientific">Mucispirillum schaedleri ASF457</name>
    <dbReference type="NCBI Taxonomy" id="1379858"/>
    <lineage>
        <taxon>Bacteria</taxon>
        <taxon>Pseudomonadati</taxon>
        <taxon>Deferribacterota</taxon>
        <taxon>Deferribacteres</taxon>
        <taxon>Deferribacterales</taxon>
        <taxon>Mucispirillaceae</taxon>
        <taxon>Mucispirillum</taxon>
    </lineage>
</organism>
<evidence type="ECO:0000256" key="5">
    <source>
        <dbReference type="ARBA" id="ARBA00023004"/>
    </source>
</evidence>
<keyword evidence="6" id="KW-0411">Iron-sulfur</keyword>
<dbReference type="GO" id="GO:0043546">
    <property type="term" value="F:molybdopterin cofactor binding"/>
    <property type="evidence" value="ECO:0007669"/>
    <property type="project" value="InterPro"/>
</dbReference>